<dbReference type="Gene3D" id="1.10.132.60">
    <property type="entry name" value="DNA polymerase family B, C-terminal domain"/>
    <property type="match status" value="1"/>
</dbReference>
<dbReference type="FunFam" id="1.10.132.60:FF:000007">
    <property type="entry name" value="DNA polymerase"/>
    <property type="match status" value="1"/>
</dbReference>
<dbReference type="InterPro" id="IPR017964">
    <property type="entry name" value="DNA-dir_DNA_pol_B_CS"/>
</dbReference>
<feature type="domain" description="DNA polymerase zeta catalytic subunit N-terminal" evidence="26">
    <location>
        <begin position="3"/>
        <end position="56"/>
    </location>
</feature>
<dbReference type="InterPro" id="IPR006172">
    <property type="entry name" value="DNA-dir_DNA_pol_B"/>
</dbReference>
<dbReference type="InterPro" id="IPR030559">
    <property type="entry name" value="PolZ_Rev3"/>
</dbReference>
<evidence type="ECO:0000256" key="16">
    <source>
        <dbReference type="ARBA" id="ARBA00023204"/>
    </source>
</evidence>
<feature type="compositionally biased region" description="Polar residues" evidence="21">
    <location>
        <begin position="459"/>
        <end position="468"/>
    </location>
</feature>
<comment type="subunit">
    <text evidence="19">Forms DNA polymerase zeta with REV7.</text>
</comment>
<evidence type="ECO:0000259" key="22">
    <source>
        <dbReference type="Pfam" id="PF00136"/>
    </source>
</evidence>
<evidence type="ECO:0000259" key="24">
    <source>
        <dbReference type="Pfam" id="PF14260"/>
    </source>
</evidence>
<dbReference type="Pfam" id="PF03104">
    <property type="entry name" value="DNA_pol_B_exo1"/>
    <property type="match status" value="1"/>
</dbReference>
<name>A0A2T6ZKS1_TUBBO</name>
<evidence type="ECO:0000256" key="4">
    <source>
        <dbReference type="ARBA" id="ARBA00022485"/>
    </source>
</evidence>
<evidence type="ECO:0000256" key="8">
    <source>
        <dbReference type="ARBA" id="ARBA00022723"/>
    </source>
</evidence>
<keyword evidence="4 20" id="KW-0004">4Fe-4S</keyword>
<evidence type="ECO:0000256" key="3">
    <source>
        <dbReference type="ARBA" id="ARBA00005755"/>
    </source>
</evidence>
<dbReference type="InterPro" id="IPR012337">
    <property type="entry name" value="RNaseH-like_sf"/>
</dbReference>
<keyword evidence="7 20" id="KW-0235">DNA replication</keyword>
<dbReference type="PANTHER" id="PTHR45812:SF1">
    <property type="entry name" value="DNA POLYMERASE ZETA CATALYTIC SUBUNIT"/>
    <property type="match status" value="1"/>
</dbReference>
<keyword evidence="28" id="KW-1185">Reference proteome</keyword>
<evidence type="ECO:0000256" key="14">
    <source>
        <dbReference type="ARBA" id="ARBA00023014"/>
    </source>
</evidence>
<keyword evidence="12 20" id="KW-0239">DNA-directed DNA polymerase</keyword>
<feature type="domain" description="DNA-directed DNA polymerase family B exonuclease" evidence="23">
    <location>
        <begin position="809"/>
        <end position="1011"/>
    </location>
</feature>
<dbReference type="STRING" id="42251.A0A2T6ZKS1"/>
<dbReference type="PANTHER" id="PTHR45812">
    <property type="entry name" value="DNA POLYMERASE ZETA CATALYTIC SUBUNIT"/>
    <property type="match status" value="1"/>
</dbReference>
<evidence type="ECO:0000256" key="1">
    <source>
        <dbReference type="ARBA" id="ARBA00001966"/>
    </source>
</evidence>
<feature type="domain" description="C4-type zinc-finger of DNA polymerase delta" evidence="24">
    <location>
        <begin position="1588"/>
        <end position="1660"/>
    </location>
</feature>
<dbReference type="InterPro" id="IPR036397">
    <property type="entry name" value="RNaseH_sf"/>
</dbReference>
<dbReference type="InterPro" id="IPR042087">
    <property type="entry name" value="DNA_pol_B_thumb"/>
</dbReference>
<dbReference type="CDD" id="cd05778">
    <property type="entry name" value="DNA_polB_zeta_exo"/>
    <property type="match status" value="1"/>
</dbReference>
<dbReference type="FunFam" id="1.10.287.690:FF:000002">
    <property type="entry name" value="DNA polymerase zeta"/>
    <property type="match status" value="1"/>
</dbReference>
<evidence type="ECO:0000256" key="19">
    <source>
        <dbReference type="ARBA" id="ARBA00066055"/>
    </source>
</evidence>
<comment type="cofactor">
    <cofactor evidence="1 20">
        <name>[4Fe-4S] cluster</name>
        <dbReference type="ChEBI" id="CHEBI:49883"/>
    </cofactor>
</comment>
<keyword evidence="9" id="KW-0227">DNA damage</keyword>
<dbReference type="InterPro" id="IPR006134">
    <property type="entry name" value="DNA-dir_DNA_pol_B_multi_dom"/>
</dbReference>
<dbReference type="InterPro" id="IPR056435">
    <property type="entry name" value="DPOD/Z_N"/>
</dbReference>
<dbReference type="GO" id="GO:0003677">
    <property type="term" value="F:DNA binding"/>
    <property type="evidence" value="ECO:0007669"/>
    <property type="project" value="UniProtKB-KW"/>
</dbReference>
<keyword evidence="15 20" id="KW-0238">DNA-binding</keyword>
<evidence type="ECO:0000256" key="12">
    <source>
        <dbReference type="ARBA" id="ARBA00022932"/>
    </source>
</evidence>
<evidence type="ECO:0000259" key="26">
    <source>
        <dbReference type="Pfam" id="PF24065"/>
    </source>
</evidence>
<evidence type="ECO:0000313" key="28">
    <source>
        <dbReference type="Proteomes" id="UP000244722"/>
    </source>
</evidence>
<comment type="catalytic activity">
    <reaction evidence="18 20">
        <text>DNA(n) + a 2'-deoxyribonucleoside 5'-triphosphate = DNA(n+1) + diphosphate</text>
        <dbReference type="Rhea" id="RHEA:22508"/>
        <dbReference type="Rhea" id="RHEA-COMP:17339"/>
        <dbReference type="Rhea" id="RHEA-COMP:17340"/>
        <dbReference type="ChEBI" id="CHEBI:33019"/>
        <dbReference type="ChEBI" id="CHEBI:61560"/>
        <dbReference type="ChEBI" id="CHEBI:173112"/>
        <dbReference type="EC" id="2.7.7.7"/>
    </reaction>
</comment>
<dbReference type="SUPFAM" id="SSF53098">
    <property type="entry name" value="Ribonuclease H-like"/>
    <property type="match status" value="1"/>
</dbReference>
<feature type="domain" description="DNA polymerase delta/zeta catalytic subunit N-terminal" evidence="25">
    <location>
        <begin position="57"/>
        <end position="140"/>
    </location>
</feature>
<feature type="compositionally biased region" description="Polar residues" evidence="21">
    <location>
        <begin position="523"/>
        <end position="537"/>
    </location>
</feature>
<organism evidence="27 28">
    <name type="scientific">Tuber borchii</name>
    <name type="common">White truffle</name>
    <dbReference type="NCBI Taxonomy" id="42251"/>
    <lineage>
        <taxon>Eukaryota</taxon>
        <taxon>Fungi</taxon>
        <taxon>Dikarya</taxon>
        <taxon>Ascomycota</taxon>
        <taxon>Pezizomycotina</taxon>
        <taxon>Pezizomycetes</taxon>
        <taxon>Pezizales</taxon>
        <taxon>Tuberaceae</taxon>
        <taxon>Tuber</taxon>
    </lineage>
</organism>
<evidence type="ECO:0000256" key="15">
    <source>
        <dbReference type="ARBA" id="ARBA00023125"/>
    </source>
</evidence>
<dbReference type="EC" id="2.7.7.7" evidence="20"/>
<dbReference type="GO" id="GO:0003887">
    <property type="term" value="F:DNA-directed DNA polymerase activity"/>
    <property type="evidence" value="ECO:0007669"/>
    <property type="project" value="UniProtKB-KW"/>
</dbReference>
<keyword evidence="13 20" id="KW-0408">Iron</keyword>
<dbReference type="GO" id="GO:0005634">
    <property type="term" value="C:nucleus"/>
    <property type="evidence" value="ECO:0007669"/>
    <property type="project" value="UniProtKB-SubCell"/>
</dbReference>
<keyword evidence="14 20" id="KW-0411">Iron-sulfur</keyword>
<dbReference type="PRINTS" id="PR00106">
    <property type="entry name" value="DNAPOLB"/>
</dbReference>
<dbReference type="Pfam" id="PF24055">
    <property type="entry name" value="POL3_N"/>
    <property type="match status" value="1"/>
</dbReference>
<dbReference type="GO" id="GO:0000166">
    <property type="term" value="F:nucleotide binding"/>
    <property type="evidence" value="ECO:0007669"/>
    <property type="project" value="InterPro"/>
</dbReference>
<keyword evidence="6 20" id="KW-0548">Nucleotidyltransferase</keyword>
<dbReference type="Gene3D" id="3.30.342.10">
    <property type="entry name" value="DNA Polymerase, chain B, domain 1"/>
    <property type="match status" value="1"/>
</dbReference>
<dbReference type="GO" id="GO:0016035">
    <property type="term" value="C:zeta DNA polymerase complex"/>
    <property type="evidence" value="ECO:0007669"/>
    <property type="project" value="InterPro"/>
</dbReference>
<gene>
    <name evidence="27" type="ORF">B9Z19DRAFT_1109648</name>
</gene>
<evidence type="ECO:0000256" key="11">
    <source>
        <dbReference type="ARBA" id="ARBA00022833"/>
    </source>
</evidence>
<evidence type="ECO:0000256" key="17">
    <source>
        <dbReference type="ARBA" id="ARBA00023242"/>
    </source>
</evidence>
<evidence type="ECO:0000259" key="25">
    <source>
        <dbReference type="Pfam" id="PF24055"/>
    </source>
</evidence>
<dbReference type="InterPro" id="IPR025687">
    <property type="entry name" value="Znf-C4pol"/>
</dbReference>
<dbReference type="Pfam" id="PF00136">
    <property type="entry name" value="DNA_pol_B"/>
    <property type="match status" value="1"/>
</dbReference>
<evidence type="ECO:0000313" key="27">
    <source>
        <dbReference type="EMBL" id="PUU76088.1"/>
    </source>
</evidence>
<accession>A0A2T6ZKS1</accession>
<comment type="similarity">
    <text evidence="3 20">Belongs to the DNA polymerase type-B family.</text>
</comment>
<dbReference type="Pfam" id="PF14260">
    <property type="entry name" value="zf-C4pol"/>
    <property type="match status" value="1"/>
</dbReference>
<keyword evidence="11 20" id="KW-0862">Zinc</keyword>
<feature type="region of interest" description="Disordered" evidence="21">
    <location>
        <begin position="432"/>
        <end position="468"/>
    </location>
</feature>
<dbReference type="EMBL" id="NESQ01000202">
    <property type="protein sequence ID" value="PUU76088.1"/>
    <property type="molecule type" value="Genomic_DNA"/>
</dbReference>
<dbReference type="GO" id="GO:0008270">
    <property type="term" value="F:zinc ion binding"/>
    <property type="evidence" value="ECO:0007669"/>
    <property type="project" value="UniProtKB-KW"/>
</dbReference>
<dbReference type="GO" id="GO:0042276">
    <property type="term" value="P:error-prone translesion synthesis"/>
    <property type="evidence" value="ECO:0007669"/>
    <property type="project" value="TreeGrafter"/>
</dbReference>
<feature type="compositionally biased region" description="Polar residues" evidence="21">
    <location>
        <begin position="544"/>
        <end position="572"/>
    </location>
</feature>
<dbReference type="GO" id="GO:0051539">
    <property type="term" value="F:4 iron, 4 sulfur cluster binding"/>
    <property type="evidence" value="ECO:0007669"/>
    <property type="project" value="UniProtKB-KW"/>
</dbReference>
<dbReference type="InterPro" id="IPR006133">
    <property type="entry name" value="DNA-dir_DNA_pol_B_exonuc"/>
</dbReference>
<feature type="region of interest" description="Disordered" evidence="21">
    <location>
        <begin position="502"/>
        <end position="616"/>
    </location>
</feature>
<dbReference type="PROSITE" id="PS00116">
    <property type="entry name" value="DNA_POLYMERASE_B"/>
    <property type="match status" value="1"/>
</dbReference>
<evidence type="ECO:0000256" key="10">
    <source>
        <dbReference type="ARBA" id="ARBA00022771"/>
    </source>
</evidence>
<evidence type="ECO:0000256" key="9">
    <source>
        <dbReference type="ARBA" id="ARBA00022763"/>
    </source>
</evidence>
<keyword evidence="8 20" id="KW-0479">Metal-binding</keyword>
<dbReference type="Proteomes" id="UP000244722">
    <property type="component" value="Unassembled WGS sequence"/>
</dbReference>
<evidence type="ECO:0000256" key="6">
    <source>
        <dbReference type="ARBA" id="ARBA00022695"/>
    </source>
</evidence>
<dbReference type="FunFam" id="3.30.420.10:FF:000024">
    <property type="entry name" value="DNA polymerase zeta catalytic subunit"/>
    <property type="match status" value="1"/>
</dbReference>
<dbReference type="GO" id="GO:0006260">
    <property type="term" value="P:DNA replication"/>
    <property type="evidence" value="ECO:0007669"/>
    <property type="project" value="UniProtKB-KW"/>
</dbReference>
<proteinExistence type="inferred from homology"/>
<protein>
    <recommendedName>
        <fullName evidence="20">DNA polymerase</fullName>
        <ecNumber evidence="20">2.7.7.7</ecNumber>
    </recommendedName>
</protein>
<dbReference type="CDD" id="cd05534">
    <property type="entry name" value="POLBc_zeta"/>
    <property type="match status" value="1"/>
</dbReference>
<dbReference type="Pfam" id="PF24065">
    <property type="entry name" value="REV3_N"/>
    <property type="match status" value="1"/>
</dbReference>
<dbReference type="OrthoDB" id="2414538at2759"/>
<dbReference type="GO" id="GO:0000724">
    <property type="term" value="P:double-strand break repair via homologous recombination"/>
    <property type="evidence" value="ECO:0007669"/>
    <property type="project" value="TreeGrafter"/>
</dbReference>
<evidence type="ECO:0000256" key="18">
    <source>
        <dbReference type="ARBA" id="ARBA00049244"/>
    </source>
</evidence>
<evidence type="ECO:0000256" key="21">
    <source>
        <dbReference type="SAM" id="MobiDB-lite"/>
    </source>
</evidence>
<feature type="domain" description="DNA-directed DNA polymerase family B multifunctional" evidence="22">
    <location>
        <begin position="1077"/>
        <end position="1524"/>
    </location>
</feature>
<comment type="caution">
    <text evidence="27">The sequence shown here is derived from an EMBL/GenBank/DDBJ whole genome shotgun (WGS) entry which is preliminary data.</text>
</comment>
<evidence type="ECO:0000256" key="2">
    <source>
        <dbReference type="ARBA" id="ARBA00004123"/>
    </source>
</evidence>
<evidence type="ECO:0000256" key="5">
    <source>
        <dbReference type="ARBA" id="ARBA00022679"/>
    </source>
</evidence>
<dbReference type="InterPro" id="IPR023211">
    <property type="entry name" value="DNA_pol_palm_dom_sf"/>
</dbReference>
<dbReference type="Gene3D" id="3.30.420.10">
    <property type="entry name" value="Ribonuclease H-like superfamily/Ribonuclease H"/>
    <property type="match status" value="1"/>
</dbReference>
<dbReference type="Gene3D" id="3.90.1600.10">
    <property type="entry name" value="Palm domain of DNA polymerase"/>
    <property type="match status" value="1"/>
</dbReference>
<evidence type="ECO:0000259" key="23">
    <source>
        <dbReference type="Pfam" id="PF03104"/>
    </source>
</evidence>
<dbReference type="FunFam" id="3.30.342.10:FF:000018">
    <property type="entry name" value="DNA polymerase"/>
    <property type="match status" value="1"/>
</dbReference>
<comment type="subcellular location">
    <subcellularLocation>
        <location evidence="2 20">Nucleus</location>
    </subcellularLocation>
</comment>
<sequence>MAFRVRLNNIDSYQAYPTLLDPTFPHIPDDERPPKIPIVRVFGATDTGQKVCAHIHGAFPYLYVEYPGKSLMPEDVHNFLTRFRRGIDRAMGLSAGRSIRSRETPPRFVAHISLVKGVPFYGFHVGWKFYCKIYLFNPHMRGRLAKILQSGGVLSRVFQPHEAHIQYIPQFMIDFNLNGCGFIECDKVLFRGEIPDADEIGEQHLWHDRSIPEESILPESQFQRQSYCALEVDIHVRDIFNRKQVSARPLHYDFVERTNPISPDVKLVHSMAELWKDENRRRGSNGKPAEGLVSSSSDQRGPPGAWIHEAEYRERIEGVIKTEKQASDGRVIRFETYVSRAQFENLWPTAFESVAESFEEGGLPPDKKVELEVEAEVAEVDESLLYDIGEGEFSDSDFEGLFDVLDDLEAKKSAKIKAGESHKQVKKRLVGELQGHEPKMPSSPPVPEASNGEGRVGKSLSNISSQSTVPDGSFYQRLFEEFIAEEDDIVITDGTVWFPTGSVDPDVPTSYQVPSKRAKMESTPPNVENQVPPSSDYSGVLETICSTPDSVGRYTSNGKSSTLSNGHTSSAQPGGRFADSGSENSKTRAPRSEPPLTSRKRVHTLSSSPNTAPRLEKIGRRKKVAIDLSELPTRLDPVPSSLYNAFNIPLSSSIMCYRQRAPSASELLTSEDREEIAKVTHQEPFYSDDKDIPVKTWEYAGREFRFKSNKLSDLPIFNSSNENRIIQEYNRLNQRDPKFRVWNVAEAPPSRKEVAKLLEEESTKKGKGPRQSIAYEHNDFLASQIQGPTQKNKYGFKFSQNAKSDNVQHELQHMSIMSLELHVQRVQSNACGAVNTVGDFVPNAERDQIECIFWSLKEMEEDEDGEIQEMFVLTRIGIIALVDEYDNDPNPGLKFRRQCRADVRTEASELDMINTLIDTVRVLDPDILTGWEVNSSSWGYLIKRAKQLFEMDLCDDLSRVKMETHSRFGKESNLWGFTTGSAIKITGRHMVNIWRAMTAELNLLGYSMENVVFHLLHQRIPHYSFKVLTRWYTSGSPLLFGKVVNHLARKVQLDLEILDRQELITRTSEQARLLGIDFASVSGRGSQFKVESMMFRIAKPESFMLVSPSKTQVGQQNALECLPLVMEPFSKFYTSPVVVLDFQSLYPSVMIAHNYCYSTFLGRITPWRSENKIGFTHLHRPPRLLELCENDINIAPNGMMYIKQTIRKSLLAKMLTEILDTRVMVKNGMKRDKHDKALQKLLNSRQLALKLIANVTYGYTAASHTGRMPCVEIADSIVQTGREILEKAIHLIQEDPNWNAEVVYGDTDSLFIHLEGRTKDEAFRIGEEIAARVTEANPRPIKLKFEKVYHPCVLLAKKRYVGFKYEYREQVEPDFDAKGIETVRRDGTPAEQMIEEAALKILFRTKDLSQVKAYCQREWTKIIKGKVSIQHFCFAKAVRLGTYAEGASLPPGAQLAAKRIEKDPENAPQYAERIPYVVIAGSPGQTLADRTVEVNDLLESPELSLDSEYYICKNIIPPLERIFNIVGANVRQWYDEMPKYKHLRKLVKSIGPTTAAAAAAAGGGGGAVQKEKSRAIIESYLTKSSNICAVCGCKVTKTKNNICKDCIQHRDASIIHVRTQLARAEKRVLDLQAVCRSCEGSSPREEVACTSQNCAVYYSRKRQSAAFAWERENVRGVLGVLEGVGELEW</sequence>
<keyword evidence="5 20" id="KW-0808">Transferase</keyword>
<keyword evidence="16" id="KW-0234">DNA repair</keyword>
<dbReference type="Gene3D" id="1.10.287.690">
    <property type="entry name" value="Helix hairpin bin"/>
    <property type="match status" value="1"/>
</dbReference>
<evidence type="ECO:0000256" key="13">
    <source>
        <dbReference type="ARBA" id="ARBA00023004"/>
    </source>
</evidence>
<keyword evidence="10 20" id="KW-0863">Zinc-finger</keyword>
<dbReference type="InterPro" id="IPR043502">
    <property type="entry name" value="DNA/RNA_pol_sf"/>
</dbReference>
<reference evidence="27 28" key="1">
    <citation type="submission" date="2017-04" db="EMBL/GenBank/DDBJ databases">
        <title>Draft genome sequence of Tuber borchii Vittad., a whitish edible truffle.</title>
        <authorList>
            <consortium name="DOE Joint Genome Institute"/>
            <person name="Murat C."/>
            <person name="Kuo A."/>
            <person name="Barry K.W."/>
            <person name="Clum A."/>
            <person name="Dockter R.B."/>
            <person name="Fauchery L."/>
            <person name="Iotti M."/>
            <person name="Kohler A."/>
            <person name="Labutti K."/>
            <person name="Lindquist E.A."/>
            <person name="Lipzen A."/>
            <person name="Ohm R.A."/>
            <person name="Wang M."/>
            <person name="Grigoriev I.V."/>
            <person name="Zambonelli A."/>
            <person name="Martin F.M."/>
        </authorList>
    </citation>
    <scope>NUCLEOTIDE SEQUENCE [LARGE SCALE GENOMIC DNA]</scope>
    <source>
        <strain evidence="27 28">Tbo3840</strain>
    </source>
</reference>
<evidence type="ECO:0000256" key="7">
    <source>
        <dbReference type="ARBA" id="ARBA00022705"/>
    </source>
</evidence>
<evidence type="ECO:0000256" key="20">
    <source>
        <dbReference type="RuleBase" id="RU000442"/>
    </source>
</evidence>
<dbReference type="SUPFAM" id="SSF56672">
    <property type="entry name" value="DNA/RNA polymerases"/>
    <property type="match status" value="1"/>
</dbReference>
<feature type="region of interest" description="Disordered" evidence="21">
    <location>
        <begin position="278"/>
        <end position="304"/>
    </location>
</feature>
<keyword evidence="17 20" id="KW-0539">Nucleus</keyword>
<dbReference type="SMART" id="SM00486">
    <property type="entry name" value="POLBc"/>
    <property type="match status" value="1"/>
</dbReference>
<dbReference type="InterPro" id="IPR056447">
    <property type="entry name" value="REV3_N"/>
</dbReference>